<evidence type="ECO:0000259" key="4">
    <source>
        <dbReference type="PROSITE" id="PS51294"/>
    </source>
</evidence>
<dbReference type="PANTHER" id="PTHR46734:SF1">
    <property type="entry name" value="TELOMERIC REPEAT-BINDING FACTOR 1"/>
    <property type="match status" value="1"/>
</dbReference>
<dbReference type="InterPro" id="IPR001005">
    <property type="entry name" value="SANT/Myb"/>
</dbReference>
<dbReference type="Gene3D" id="1.10.246.220">
    <property type="match status" value="1"/>
</dbReference>
<feature type="region of interest" description="Disordered" evidence="2">
    <location>
        <begin position="15"/>
        <end position="57"/>
    </location>
</feature>
<organism evidence="5 6">
    <name type="scientific">Zalerion maritima</name>
    <dbReference type="NCBI Taxonomy" id="339359"/>
    <lineage>
        <taxon>Eukaryota</taxon>
        <taxon>Fungi</taxon>
        <taxon>Dikarya</taxon>
        <taxon>Ascomycota</taxon>
        <taxon>Pezizomycotina</taxon>
        <taxon>Sordariomycetes</taxon>
        <taxon>Lulworthiomycetidae</taxon>
        <taxon>Lulworthiales</taxon>
        <taxon>Lulworthiaceae</taxon>
        <taxon>Zalerion</taxon>
    </lineage>
</organism>
<dbReference type="InterPro" id="IPR052450">
    <property type="entry name" value="TRBD-Containing_Protein"/>
</dbReference>
<comment type="caution">
    <text evidence="5">The sequence shown here is derived from an EMBL/GenBank/DDBJ whole genome shotgun (WGS) entry which is preliminary data.</text>
</comment>
<evidence type="ECO:0000313" key="5">
    <source>
        <dbReference type="EMBL" id="KAJ2902771.1"/>
    </source>
</evidence>
<dbReference type="InterPro" id="IPR017930">
    <property type="entry name" value="Myb_dom"/>
</dbReference>
<gene>
    <name evidence="5" type="ORF">MKZ38_000125</name>
</gene>
<name>A0AAD5WUU4_9PEZI</name>
<dbReference type="SUPFAM" id="SSF46689">
    <property type="entry name" value="Homeodomain-like"/>
    <property type="match status" value="2"/>
</dbReference>
<dbReference type="EMBL" id="JAKWBI020000102">
    <property type="protein sequence ID" value="KAJ2902771.1"/>
    <property type="molecule type" value="Genomic_DNA"/>
</dbReference>
<feature type="compositionally biased region" description="Low complexity" evidence="2">
    <location>
        <begin position="557"/>
        <end position="568"/>
    </location>
</feature>
<evidence type="ECO:0000256" key="1">
    <source>
        <dbReference type="ARBA" id="ARBA00023242"/>
    </source>
</evidence>
<dbReference type="SMART" id="SM00717">
    <property type="entry name" value="SANT"/>
    <property type="match status" value="2"/>
</dbReference>
<dbReference type="Pfam" id="PF00249">
    <property type="entry name" value="Myb_DNA-binding"/>
    <property type="match status" value="2"/>
</dbReference>
<evidence type="ECO:0000313" key="6">
    <source>
        <dbReference type="Proteomes" id="UP001201980"/>
    </source>
</evidence>
<feature type="region of interest" description="Disordered" evidence="2">
    <location>
        <begin position="118"/>
        <end position="162"/>
    </location>
</feature>
<reference evidence="5" key="1">
    <citation type="submission" date="2022-07" db="EMBL/GenBank/DDBJ databases">
        <title>Draft genome sequence of Zalerion maritima ATCC 34329, a (micro)plastics degrading marine fungus.</title>
        <authorList>
            <person name="Paco A."/>
            <person name="Goncalves M.F.M."/>
            <person name="Rocha-Santos T.A.P."/>
            <person name="Alves A."/>
        </authorList>
    </citation>
    <scope>NUCLEOTIDE SEQUENCE</scope>
    <source>
        <strain evidence="5">ATCC 34329</strain>
    </source>
</reference>
<protein>
    <submittedName>
        <fullName evidence="5">Myb dna-binding domain-containing protein</fullName>
    </submittedName>
</protein>
<accession>A0AAD5WUU4</accession>
<keyword evidence="6" id="KW-1185">Reference proteome</keyword>
<dbReference type="CDD" id="cd11660">
    <property type="entry name" value="SANT_TRF"/>
    <property type="match status" value="2"/>
</dbReference>
<evidence type="ECO:0000256" key="2">
    <source>
        <dbReference type="SAM" id="MobiDB-lite"/>
    </source>
</evidence>
<feature type="compositionally biased region" description="Polar residues" evidence="2">
    <location>
        <begin position="517"/>
        <end position="532"/>
    </location>
</feature>
<dbReference type="InterPro" id="IPR009057">
    <property type="entry name" value="Homeodomain-like_sf"/>
</dbReference>
<feature type="compositionally biased region" description="Basic and acidic residues" evidence="2">
    <location>
        <begin position="392"/>
        <end position="403"/>
    </location>
</feature>
<feature type="compositionally biased region" description="Basic and acidic residues" evidence="2">
    <location>
        <begin position="430"/>
        <end position="442"/>
    </location>
</feature>
<dbReference type="PANTHER" id="PTHR46734">
    <property type="entry name" value="TELOMERIC REPEAT-BINDING FACTOR 1 TERF1"/>
    <property type="match status" value="1"/>
</dbReference>
<dbReference type="Proteomes" id="UP001201980">
    <property type="component" value="Unassembled WGS sequence"/>
</dbReference>
<keyword evidence="5" id="KW-0238">DNA-binding</keyword>
<dbReference type="Gene3D" id="1.10.10.60">
    <property type="entry name" value="Homeodomain-like"/>
    <property type="match status" value="1"/>
</dbReference>
<feature type="compositionally biased region" description="Basic residues" evidence="2">
    <location>
        <begin position="382"/>
        <end position="391"/>
    </location>
</feature>
<dbReference type="PROSITE" id="PS50090">
    <property type="entry name" value="MYB_LIKE"/>
    <property type="match status" value="1"/>
</dbReference>
<sequence>MATIEPRLIHLLNESQSPHLSHSSLPPLHDVAYPKTQVRPLPLEPDAGRRGGDGSVPGLKLACKPPFPGLYRQQQHDEPLPLSAPASSKLVTKREDGYPTVERTNSLRMILDDDVDFYETSSSTHQPLRRLRDEHTESNEDLSSKKRHHALTGKEDFPQLPHPLKKQKSANTVHMPPIINGLHEPPPNAAIFPPISSSSFNDPEAVHMGMLREFPTRSEDNSATTSPITPLDATATAAGKVKRRAAKPRRKWSEEETKHLLLGVHKHGVGRWTDILDDQQFRFNDRTAGDLKDRFRTCCPEELRSKKDKEKYKSPTLSIAPPSEPKPLPPGLLQIESILEPEKPSPNNPESPSDSLPAGKSRKSRAHRKNMDDLAELGIHTPFKKSHRRERRPFSEKDDKEILEGFQKYGPQWTKIQRDPTFHLSNRQATDLRDRLRNKRPDLFNSTKSGQLKDAGKCGPLEPSISMPVDHSLNLSRSSTSLTSLNHSNSREDMPKWPYPQNDQPSSGPVDWGEPTHTLTAPPSMSSLNNDMGISRLLLDDSQVNNDPPKQGGINVPSASSSPASGLPLPHPPNRNDYNDRRAFG</sequence>
<feature type="compositionally biased region" description="Low complexity" evidence="2">
    <location>
        <begin position="17"/>
        <end position="29"/>
    </location>
</feature>
<feature type="compositionally biased region" description="Low complexity" evidence="2">
    <location>
        <begin position="471"/>
        <end position="488"/>
    </location>
</feature>
<feature type="domain" description="Myb-like" evidence="3">
    <location>
        <begin position="244"/>
        <end position="297"/>
    </location>
</feature>
<feature type="region of interest" description="Disordered" evidence="2">
    <location>
        <begin position="306"/>
        <end position="585"/>
    </location>
</feature>
<evidence type="ECO:0000259" key="3">
    <source>
        <dbReference type="PROSITE" id="PS50090"/>
    </source>
</evidence>
<dbReference type="PROSITE" id="PS51294">
    <property type="entry name" value="HTH_MYB"/>
    <property type="match status" value="1"/>
</dbReference>
<feature type="domain" description="HTH myb-type" evidence="4">
    <location>
        <begin position="244"/>
        <end position="303"/>
    </location>
</feature>
<feature type="compositionally biased region" description="Basic and acidic residues" evidence="2">
    <location>
        <begin position="130"/>
        <end position="144"/>
    </location>
</feature>
<proteinExistence type="predicted"/>
<keyword evidence="1" id="KW-0539">Nucleus</keyword>
<dbReference type="AlphaFoldDB" id="A0AAD5WUU4"/>
<dbReference type="GO" id="GO:0003677">
    <property type="term" value="F:DNA binding"/>
    <property type="evidence" value="ECO:0007669"/>
    <property type="project" value="UniProtKB-KW"/>
</dbReference>